<evidence type="ECO:0000259" key="7">
    <source>
        <dbReference type="Pfam" id="PF13190"/>
    </source>
</evidence>
<feature type="transmembrane region" description="Helical" evidence="6">
    <location>
        <begin position="71"/>
        <end position="93"/>
    </location>
</feature>
<evidence type="ECO:0000256" key="3">
    <source>
        <dbReference type="ARBA" id="ARBA00022692"/>
    </source>
</evidence>
<comment type="subcellular location">
    <subcellularLocation>
        <location evidence="1">Cell membrane</location>
    </subcellularLocation>
</comment>
<feature type="domain" description="PDGLE" evidence="7">
    <location>
        <begin position="5"/>
        <end position="95"/>
    </location>
</feature>
<name>A0A6J6IF02_9ZZZZ</name>
<evidence type="ECO:0000256" key="5">
    <source>
        <dbReference type="ARBA" id="ARBA00023136"/>
    </source>
</evidence>
<dbReference type="GO" id="GO:0005886">
    <property type="term" value="C:plasma membrane"/>
    <property type="evidence" value="ECO:0007669"/>
    <property type="project" value="UniProtKB-SubCell"/>
</dbReference>
<evidence type="ECO:0000256" key="1">
    <source>
        <dbReference type="ARBA" id="ARBA00004236"/>
    </source>
</evidence>
<accession>A0A6J6IF02</accession>
<organism evidence="9">
    <name type="scientific">freshwater metagenome</name>
    <dbReference type="NCBI Taxonomy" id="449393"/>
    <lineage>
        <taxon>unclassified sequences</taxon>
        <taxon>metagenomes</taxon>
        <taxon>ecological metagenomes</taxon>
    </lineage>
</organism>
<reference evidence="9" key="1">
    <citation type="submission" date="2020-05" db="EMBL/GenBank/DDBJ databases">
        <authorList>
            <person name="Chiriac C."/>
            <person name="Salcher M."/>
            <person name="Ghai R."/>
            <person name="Kavagutti S V."/>
        </authorList>
    </citation>
    <scope>NUCLEOTIDE SEQUENCE</scope>
</reference>
<evidence type="ECO:0000256" key="2">
    <source>
        <dbReference type="ARBA" id="ARBA00022475"/>
    </source>
</evidence>
<dbReference type="AlphaFoldDB" id="A0A6J6IF02"/>
<proteinExistence type="predicted"/>
<keyword evidence="4 6" id="KW-1133">Transmembrane helix</keyword>
<dbReference type="InterPro" id="IPR025937">
    <property type="entry name" value="PDGLE_dom"/>
</dbReference>
<keyword evidence="5 6" id="KW-0472">Membrane</keyword>
<dbReference type="Pfam" id="PF13190">
    <property type="entry name" value="PDGLE"/>
    <property type="match status" value="1"/>
</dbReference>
<evidence type="ECO:0000313" key="9">
    <source>
        <dbReference type="EMBL" id="CAB4623359.1"/>
    </source>
</evidence>
<sequence>MISNKKFYIGALLVSLLLAGVVSFYASSNPDGLEKVAGKIGFLDTAKDHAIADGPLADYGVKGVDNERLSVGLSGVIGVLGTAGISVGLFYFLRKDKSKPSK</sequence>
<dbReference type="EMBL" id="CAEZSP010000018">
    <property type="protein sequence ID" value="CAB4541879.1"/>
    <property type="molecule type" value="Genomic_DNA"/>
</dbReference>
<keyword evidence="2" id="KW-1003">Cell membrane</keyword>
<evidence type="ECO:0000313" key="8">
    <source>
        <dbReference type="EMBL" id="CAB4541879.1"/>
    </source>
</evidence>
<keyword evidence="3 6" id="KW-0812">Transmembrane</keyword>
<gene>
    <name evidence="8" type="ORF">UFOPK1440_00518</name>
    <name evidence="9" type="ORF">UFOPK1946_00668</name>
</gene>
<feature type="transmembrane region" description="Helical" evidence="6">
    <location>
        <begin position="7"/>
        <end position="26"/>
    </location>
</feature>
<evidence type="ECO:0000256" key="6">
    <source>
        <dbReference type="SAM" id="Phobius"/>
    </source>
</evidence>
<protein>
    <submittedName>
        <fullName evidence="9">Unannotated protein</fullName>
    </submittedName>
</protein>
<evidence type="ECO:0000256" key="4">
    <source>
        <dbReference type="ARBA" id="ARBA00022989"/>
    </source>
</evidence>
<dbReference type="EMBL" id="CAEZVG010000029">
    <property type="protein sequence ID" value="CAB4623359.1"/>
    <property type="molecule type" value="Genomic_DNA"/>
</dbReference>